<gene>
    <name evidence="2" type="ORF">MNBD_GAMMA05-2189</name>
</gene>
<reference evidence="2" key="1">
    <citation type="submission" date="2018-06" db="EMBL/GenBank/DDBJ databases">
        <authorList>
            <person name="Zhirakovskaya E."/>
        </authorList>
    </citation>
    <scope>NUCLEOTIDE SEQUENCE</scope>
</reference>
<dbReference type="InterPro" id="IPR008928">
    <property type="entry name" value="6-hairpin_glycosidase_sf"/>
</dbReference>
<sequence length="667" mass="76198">MPKQRYEKDWSWHINFKMKILQVMGLFFFVVSALAAQEQINHITVDKYLQYKKQQGHKANSLIDESSPYLLQHAYNPVNWYAWGDEAFEKAKKENKPIFLSIGYSTCHWCHVMAHESFENKEIAALLNKYFISIKVDREQRPDIDEVYMSATQLINGHGGWPMTVFIDHKLRPFHAATYYPPFSTSTRTGLKDILLKVKSLWHEEPELVAEVAANVTARITADADETVKAGVLQKNIKALALKQIVDAFDEESGGFSAAPKFPRPGIFSLLNQLAFSGSGEEKIVATTMMQVTLNAMASGGIYDQVAGGFHRYSVDGSWQVPHFEKMLYNQALMAMAYTDFYLVDPQQKYKRVISETLQFVTQEMQSPDGGFYSALDADSERPDKSGEHAEGAYYLWHESELKKLLSKDEFDFAKKYFHIRQEGNIFSDPQEEFTNLNILYIDEDFKNEKRNNQQEKWLTSIRKKLNAKRLQRPRPHLDDKVLTAWNGMMITAFARASIVLDEPVFLQQAIKTLGFIQNSIYINKQLFRQYRAGKATAVATLSDYAWLIYALLEVYRVSEDNKWLTWAFDLQRTQEKLFLDDASGAYYESVATDESLLFRSKSIFDGALPSANAIVLSNLRQLAELAKLAEHKKQFSNQAGRLVSSFATVVNENPASASMLLSVEAK</sequence>
<feature type="domain" description="Spermatogenesis-associated protein 20-like TRX" evidence="1">
    <location>
        <begin position="60"/>
        <end position="220"/>
    </location>
</feature>
<dbReference type="InterPro" id="IPR012341">
    <property type="entry name" value="6hp_glycosidase-like_sf"/>
</dbReference>
<accession>A0A3B0WIF0</accession>
<dbReference type="Gene3D" id="1.50.10.10">
    <property type="match status" value="2"/>
</dbReference>
<dbReference type="Gene3D" id="3.40.30.10">
    <property type="entry name" value="Glutaredoxin"/>
    <property type="match status" value="1"/>
</dbReference>
<evidence type="ECO:0000259" key="1">
    <source>
        <dbReference type="Pfam" id="PF03190"/>
    </source>
</evidence>
<dbReference type="EMBL" id="UOFE01000049">
    <property type="protein sequence ID" value="VAW55625.1"/>
    <property type="molecule type" value="Genomic_DNA"/>
</dbReference>
<dbReference type="InterPro" id="IPR024705">
    <property type="entry name" value="Ssp411"/>
</dbReference>
<dbReference type="InterPro" id="IPR004879">
    <property type="entry name" value="Ssp411-like_TRX"/>
</dbReference>
<dbReference type="PANTHER" id="PTHR42899">
    <property type="entry name" value="SPERMATOGENESIS-ASSOCIATED PROTEIN 20"/>
    <property type="match status" value="1"/>
</dbReference>
<evidence type="ECO:0000313" key="2">
    <source>
        <dbReference type="EMBL" id="VAW55625.1"/>
    </source>
</evidence>
<dbReference type="SUPFAM" id="SSF52833">
    <property type="entry name" value="Thioredoxin-like"/>
    <property type="match status" value="1"/>
</dbReference>
<dbReference type="CDD" id="cd02955">
    <property type="entry name" value="SSP411"/>
    <property type="match status" value="1"/>
</dbReference>
<dbReference type="PANTHER" id="PTHR42899:SF1">
    <property type="entry name" value="SPERMATOGENESIS-ASSOCIATED PROTEIN 20"/>
    <property type="match status" value="1"/>
</dbReference>
<dbReference type="PIRSF" id="PIRSF006402">
    <property type="entry name" value="UCP006402_thioredoxin"/>
    <property type="match status" value="1"/>
</dbReference>
<dbReference type="InterPro" id="IPR036249">
    <property type="entry name" value="Thioredoxin-like_sf"/>
</dbReference>
<name>A0A3B0WIF0_9ZZZZ</name>
<protein>
    <submittedName>
        <fullName evidence="2">Uncharacterized protein YyaL</fullName>
    </submittedName>
</protein>
<dbReference type="SUPFAM" id="SSF48208">
    <property type="entry name" value="Six-hairpin glycosidases"/>
    <property type="match status" value="1"/>
</dbReference>
<dbReference type="Pfam" id="PF03190">
    <property type="entry name" value="Thioredox_DsbH"/>
    <property type="match status" value="1"/>
</dbReference>
<dbReference type="GO" id="GO:0005975">
    <property type="term" value="P:carbohydrate metabolic process"/>
    <property type="evidence" value="ECO:0007669"/>
    <property type="project" value="InterPro"/>
</dbReference>
<proteinExistence type="predicted"/>
<organism evidence="2">
    <name type="scientific">hydrothermal vent metagenome</name>
    <dbReference type="NCBI Taxonomy" id="652676"/>
    <lineage>
        <taxon>unclassified sequences</taxon>
        <taxon>metagenomes</taxon>
        <taxon>ecological metagenomes</taxon>
    </lineage>
</organism>
<dbReference type="AlphaFoldDB" id="A0A3B0WIF0"/>